<proteinExistence type="inferred from homology"/>
<dbReference type="SUPFAM" id="SSF90123">
    <property type="entry name" value="ABC transporter transmembrane region"/>
    <property type="match status" value="1"/>
</dbReference>
<keyword evidence="3" id="KW-0813">Transport</keyword>
<evidence type="ECO:0000313" key="12">
    <source>
        <dbReference type="Proteomes" id="UP001497497"/>
    </source>
</evidence>
<name>A0AAV2GYT2_LYMST</name>
<feature type="non-terminal residue" evidence="11">
    <location>
        <position position="340"/>
    </location>
</feature>
<dbReference type="InterPro" id="IPR050173">
    <property type="entry name" value="ABC_transporter_C-like"/>
</dbReference>
<accession>A0AAV2GYT2</accession>
<comment type="subcellular location">
    <subcellularLocation>
        <location evidence="1">Membrane</location>
        <topology evidence="1">Multi-pass membrane protein</topology>
    </subcellularLocation>
</comment>
<comment type="caution">
    <text evidence="11">The sequence shown here is derived from an EMBL/GenBank/DDBJ whole genome shotgun (WGS) entry which is preliminary data.</text>
</comment>
<reference evidence="11 12" key="1">
    <citation type="submission" date="2024-04" db="EMBL/GenBank/DDBJ databases">
        <authorList>
            <consortium name="Genoscope - CEA"/>
            <person name="William W."/>
        </authorList>
    </citation>
    <scope>NUCLEOTIDE SEQUENCE [LARGE SCALE GENOMIC DNA]</scope>
</reference>
<dbReference type="EMBL" id="CAXITT010000006">
    <property type="protein sequence ID" value="CAL1526590.1"/>
    <property type="molecule type" value="Genomic_DNA"/>
</dbReference>
<evidence type="ECO:0000256" key="1">
    <source>
        <dbReference type="ARBA" id="ARBA00004141"/>
    </source>
</evidence>
<evidence type="ECO:0000256" key="4">
    <source>
        <dbReference type="ARBA" id="ARBA00022692"/>
    </source>
</evidence>
<keyword evidence="7 9" id="KW-1133">Transmembrane helix</keyword>
<feature type="domain" description="ABC transmembrane type-1" evidence="10">
    <location>
        <begin position="94"/>
        <end position="340"/>
    </location>
</feature>
<keyword evidence="5" id="KW-0547">Nucleotide-binding</keyword>
<dbReference type="AlphaFoldDB" id="A0AAV2GYT2"/>
<evidence type="ECO:0000256" key="6">
    <source>
        <dbReference type="ARBA" id="ARBA00022840"/>
    </source>
</evidence>
<dbReference type="Pfam" id="PF00664">
    <property type="entry name" value="ABC_membrane"/>
    <property type="match status" value="1"/>
</dbReference>
<dbReference type="GO" id="GO:0005524">
    <property type="term" value="F:ATP binding"/>
    <property type="evidence" value="ECO:0007669"/>
    <property type="project" value="UniProtKB-KW"/>
</dbReference>
<gene>
    <name evidence="11" type="ORF">GSLYS_00000767001</name>
</gene>
<evidence type="ECO:0000259" key="10">
    <source>
        <dbReference type="PROSITE" id="PS50929"/>
    </source>
</evidence>
<dbReference type="Gene3D" id="1.20.1560.10">
    <property type="entry name" value="ABC transporter type 1, transmembrane domain"/>
    <property type="match status" value="1"/>
</dbReference>
<organism evidence="11 12">
    <name type="scientific">Lymnaea stagnalis</name>
    <name type="common">Great pond snail</name>
    <name type="synonym">Helix stagnalis</name>
    <dbReference type="NCBI Taxonomy" id="6523"/>
    <lineage>
        <taxon>Eukaryota</taxon>
        <taxon>Metazoa</taxon>
        <taxon>Spiralia</taxon>
        <taxon>Lophotrochozoa</taxon>
        <taxon>Mollusca</taxon>
        <taxon>Gastropoda</taxon>
        <taxon>Heterobranchia</taxon>
        <taxon>Euthyneura</taxon>
        <taxon>Panpulmonata</taxon>
        <taxon>Hygrophila</taxon>
        <taxon>Lymnaeoidea</taxon>
        <taxon>Lymnaeidae</taxon>
        <taxon>Lymnaea</taxon>
    </lineage>
</organism>
<evidence type="ECO:0000256" key="2">
    <source>
        <dbReference type="ARBA" id="ARBA00009726"/>
    </source>
</evidence>
<dbReference type="GO" id="GO:0140359">
    <property type="term" value="F:ABC-type transporter activity"/>
    <property type="evidence" value="ECO:0007669"/>
    <property type="project" value="InterPro"/>
</dbReference>
<dbReference type="PANTHER" id="PTHR24223:SF456">
    <property type="entry name" value="MULTIDRUG RESISTANCE-ASSOCIATED PROTEIN LETHAL(2)03659"/>
    <property type="match status" value="1"/>
</dbReference>
<dbReference type="InterPro" id="IPR011527">
    <property type="entry name" value="ABC1_TM_dom"/>
</dbReference>
<keyword evidence="8 9" id="KW-0472">Membrane</keyword>
<protein>
    <recommendedName>
        <fullName evidence="10">ABC transmembrane type-1 domain-containing protein</fullName>
    </recommendedName>
</protein>
<evidence type="ECO:0000256" key="3">
    <source>
        <dbReference type="ARBA" id="ARBA00022448"/>
    </source>
</evidence>
<dbReference type="GO" id="GO:0016020">
    <property type="term" value="C:membrane"/>
    <property type="evidence" value="ECO:0007669"/>
    <property type="project" value="UniProtKB-SubCell"/>
</dbReference>
<evidence type="ECO:0000256" key="8">
    <source>
        <dbReference type="ARBA" id="ARBA00023136"/>
    </source>
</evidence>
<dbReference type="InterPro" id="IPR036640">
    <property type="entry name" value="ABC1_TM_sf"/>
</dbReference>
<evidence type="ECO:0000256" key="9">
    <source>
        <dbReference type="SAM" id="Phobius"/>
    </source>
</evidence>
<feature type="transmembrane region" description="Helical" evidence="9">
    <location>
        <begin position="206"/>
        <end position="225"/>
    </location>
</feature>
<comment type="similarity">
    <text evidence="2">Belongs to the ABC transporter superfamily. ABCC family. Conjugate transporter (TC 3.A.1.208) subfamily.</text>
</comment>
<feature type="transmembrane region" description="Helical" evidence="9">
    <location>
        <begin position="231"/>
        <end position="249"/>
    </location>
</feature>
<evidence type="ECO:0000256" key="5">
    <source>
        <dbReference type="ARBA" id="ARBA00022741"/>
    </source>
</evidence>
<feature type="transmembrane region" description="Helical" evidence="9">
    <location>
        <begin position="89"/>
        <end position="117"/>
    </location>
</feature>
<dbReference type="Proteomes" id="UP001497497">
    <property type="component" value="Unassembled WGS sequence"/>
</dbReference>
<feature type="transmembrane region" description="Helical" evidence="9">
    <location>
        <begin position="129"/>
        <end position="153"/>
    </location>
</feature>
<keyword evidence="6" id="KW-0067">ATP-binding</keyword>
<evidence type="ECO:0000313" key="11">
    <source>
        <dbReference type="EMBL" id="CAL1526590.1"/>
    </source>
</evidence>
<dbReference type="PROSITE" id="PS50929">
    <property type="entry name" value="ABC_TM1F"/>
    <property type="match status" value="1"/>
</dbReference>
<keyword evidence="4 9" id="KW-0812">Transmembrane</keyword>
<evidence type="ECO:0000256" key="7">
    <source>
        <dbReference type="ARBA" id="ARBA00022989"/>
    </source>
</evidence>
<sequence length="340" mass="38579">MADHSSRSCPYDHANIFSKITFWWMNALFKLGFKNRLSSMNICDVSKEDESNRLELRLERYWKKELQKYSEGGKASLFRAVLLAFKWQWILPGILVFISEAIKLVQPFLIGLLVAYFNSEEGSVTESSAYGVGACLGLSAFIQVCVNPTYFFIMQHVALRMKVAVGALIYRKVLSLSTEAFQYTSSGQIVNHLSTDIEKFNSAIDLLHYFWISPLSIIIVMYLMYRQIGVACFWGLAVVAVIVPIQAGLSSVFGKLRQKIGACSDRRIQLMSEIIIAMRVIKMHCWEQPFQHLVSKLRRSEMALIRWSGFVISVESGIEIVSARLSLLAVVIALWYNGIT</sequence>
<keyword evidence="12" id="KW-1185">Reference proteome</keyword>
<dbReference type="PANTHER" id="PTHR24223">
    <property type="entry name" value="ATP-BINDING CASSETTE SUB-FAMILY C"/>
    <property type="match status" value="1"/>
</dbReference>